<dbReference type="Gene3D" id="1.25.40.10">
    <property type="entry name" value="Tetratricopeptide repeat domain"/>
    <property type="match status" value="1"/>
</dbReference>
<dbReference type="EMBL" id="VFOL01000001">
    <property type="protein sequence ID" value="TQL37150.1"/>
    <property type="molecule type" value="Genomic_DNA"/>
</dbReference>
<accession>A0A542XMZ7</accession>
<dbReference type="RefSeq" id="WP_142116389.1">
    <property type="nucleotide sequence ID" value="NZ_BOQM01000004.1"/>
</dbReference>
<organism evidence="2 3">
    <name type="scientific">Salinispora arenicola</name>
    <dbReference type="NCBI Taxonomy" id="168697"/>
    <lineage>
        <taxon>Bacteria</taxon>
        <taxon>Bacillati</taxon>
        <taxon>Actinomycetota</taxon>
        <taxon>Actinomycetes</taxon>
        <taxon>Micromonosporales</taxon>
        <taxon>Micromonosporaceae</taxon>
        <taxon>Salinispora</taxon>
    </lineage>
</organism>
<dbReference type="Pfam" id="PF13560">
    <property type="entry name" value="HTH_31"/>
    <property type="match status" value="1"/>
</dbReference>
<dbReference type="AlphaFoldDB" id="A0A542XMZ7"/>
<dbReference type="InterPro" id="IPR010982">
    <property type="entry name" value="Lambda_DNA-bd_dom_sf"/>
</dbReference>
<dbReference type="Proteomes" id="UP000315983">
    <property type="component" value="Unassembled WGS sequence"/>
</dbReference>
<dbReference type="SUPFAM" id="SSF47413">
    <property type="entry name" value="lambda repressor-like DNA-binding domains"/>
    <property type="match status" value="1"/>
</dbReference>
<evidence type="ECO:0000313" key="3">
    <source>
        <dbReference type="Proteomes" id="UP000315983"/>
    </source>
</evidence>
<reference evidence="2 3" key="1">
    <citation type="submission" date="2019-06" db="EMBL/GenBank/DDBJ databases">
        <title>Sequencing the genomes of 1000 actinobacteria strains.</title>
        <authorList>
            <person name="Klenk H.-P."/>
        </authorList>
    </citation>
    <scope>NUCLEOTIDE SEQUENCE [LARGE SCALE GENOMIC DNA]</scope>
    <source>
        <strain evidence="2 3">DSM 44819</strain>
    </source>
</reference>
<evidence type="ECO:0000313" key="2">
    <source>
        <dbReference type="EMBL" id="TQL37150.1"/>
    </source>
</evidence>
<dbReference type="SMART" id="SM00530">
    <property type="entry name" value="HTH_XRE"/>
    <property type="match status" value="1"/>
</dbReference>
<dbReference type="GO" id="GO:0003677">
    <property type="term" value="F:DNA binding"/>
    <property type="evidence" value="ECO:0007669"/>
    <property type="project" value="InterPro"/>
</dbReference>
<dbReference type="Gene3D" id="1.10.260.40">
    <property type="entry name" value="lambda repressor-like DNA-binding domains"/>
    <property type="match status" value="1"/>
</dbReference>
<protein>
    <submittedName>
        <fullName evidence="2">Helix-turn-helix protein</fullName>
    </submittedName>
</protein>
<comment type="caution">
    <text evidence="2">The sequence shown here is derived from an EMBL/GenBank/DDBJ whole genome shotgun (WGS) entry which is preliminary data.</text>
</comment>
<dbReference type="CDD" id="cd00093">
    <property type="entry name" value="HTH_XRE"/>
    <property type="match status" value="1"/>
</dbReference>
<feature type="domain" description="HTH cro/C1-type" evidence="1">
    <location>
        <begin position="5"/>
        <end position="59"/>
    </location>
</feature>
<dbReference type="InterPro" id="IPR001387">
    <property type="entry name" value="Cro/C1-type_HTH"/>
</dbReference>
<dbReference type="GeneID" id="93771543"/>
<name>A0A542XMZ7_SALAC</name>
<dbReference type="InterPro" id="IPR011990">
    <property type="entry name" value="TPR-like_helical_dom_sf"/>
</dbReference>
<dbReference type="PROSITE" id="PS50943">
    <property type="entry name" value="HTH_CROC1"/>
    <property type="match status" value="1"/>
</dbReference>
<sequence>MGDRIRARRELRGWSIRYSASRAGISHTTWSRIERGLQRTDRYMVVDLAAALECSVFDLTGQPYTPADRQLEGARIEAERVWRAMMAHPFDGPAVTGTAIVERVAREAALVRDLYGRCDYGGALRRLVDLLPTLHDVTDQRAAYRLMVPVYGVAMGSLLNVGYPAHAWLAAERCTEAANLLDDPVAAGVAAANRARVSAHTGAYSAARAYCDRAGADLEGSDAETASEVRGFLHLARAHHLAGLKDQVAAEDHLDEAARIAAYTGETTNWDLAWGPRNVALWRMAYQLDTGRPHEALLTASGVAVAELPAVRQVYFWLDMARAMVAAERERDAVRMLSTAERVGPQHTRSSTAAREIARGLLRRGLASADLRGLCERMGVTGQ</sequence>
<gene>
    <name evidence="2" type="ORF">FB564_2296</name>
</gene>
<evidence type="ECO:0000259" key="1">
    <source>
        <dbReference type="PROSITE" id="PS50943"/>
    </source>
</evidence>
<proteinExistence type="predicted"/>